<dbReference type="Pfam" id="PF00082">
    <property type="entry name" value="Peptidase_S8"/>
    <property type="match status" value="1"/>
</dbReference>
<evidence type="ECO:0000259" key="7">
    <source>
        <dbReference type="Pfam" id="PF00082"/>
    </source>
</evidence>
<dbReference type="Gene3D" id="3.40.50.200">
    <property type="entry name" value="Peptidase S8/S53 domain"/>
    <property type="match status" value="1"/>
</dbReference>
<evidence type="ECO:0000313" key="9">
    <source>
        <dbReference type="EMBL" id="AHG88046.1"/>
    </source>
</evidence>
<gene>
    <name evidence="9" type="ORF">J421_0509</name>
</gene>
<dbReference type="RefSeq" id="WP_025409591.1">
    <property type="nucleotide sequence ID" value="NZ_CP007128.1"/>
</dbReference>
<dbReference type="GO" id="GO:0004252">
    <property type="term" value="F:serine-type endopeptidase activity"/>
    <property type="evidence" value="ECO:0007669"/>
    <property type="project" value="UniProtKB-UniRule"/>
</dbReference>
<proteinExistence type="inferred from homology"/>
<dbReference type="InParanoid" id="W0RB71"/>
<keyword evidence="3 5" id="KW-0378">Hydrolase</keyword>
<evidence type="ECO:0000313" key="10">
    <source>
        <dbReference type="Proteomes" id="UP000019151"/>
    </source>
</evidence>
<dbReference type="SUPFAM" id="SSF52743">
    <property type="entry name" value="Subtilisin-like"/>
    <property type="match status" value="1"/>
</dbReference>
<dbReference type="InterPro" id="IPR015500">
    <property type="entry name" value="Peptidase_S8_subtilisin-rel"/>
</dbReference>
<evidence type="ECO:0000256" key="2">
    <source>
        <dbReference type="ARBA" id="ARBA00022670"/>
    </source>
</evidence>
<dbReference type="GO" id="GO:0006508">
    <property type="term" value="P:proteolysis"/>
    <property type="evidence" value="ECO:0007669"/>
    <property type="project" value="UniProtKB-KW"/>
</dbReference>
<dbReference type="InterPro" id="IPR000209">
    <property type="entry name" value="Peptidase_S8/S53_dom"/>
</dbReference>
<keyword evidence="10" id="KW-1185">Reference proteome</keyword>
<dbReference type="InterPro" id="IPR050131">
    <property type="entry name" value="Peptidase_S8_subtilisin-like"/>
</dbReference>
<feature type="domain" description="Peptidase S8/S53" evidence="7">
    <location>
        <begin position="175"/>
        <end position="460"/>
    </location>
</feature>
<dbReference type="KEGG" id="gba:J421_0509"/>
<dbReference type="PANTHER" id="PTHR43806">
    <property type="entry name" value="PEPTIDASE S8"/>
    <property type="match status" value="1"/>
</dbReference>
<dbReference type="AlphaFoldDB" id="W0RB71"/>
<evidence type="ECO:0000256" key="3">
    <source>
        <dbReference type="ARBA" id="ARBA00022801"/>
    </source>
</evidence>
<sequence>MNRSIRQLLSCGASAALVVVLANCSDAPTATSSRSPQDPALARAAASQQDDDIVAGEILVGLNDDADAPALAKAHGLGVGHLGYAGKFRVMTVANGNERAAAARLAADPRVAYAEPNYIRHVDAIDSRLWAFFNPGGLNMSFYNDPNGRTGSIGASYASKADADEDNVEGYAAGGADVTIGSIDTGVDFNHPEFTGRLIAGCDWYSQAAAGNGSATCSDFTPYDTPDEGHGTHTTGTMAGNTVGVAGVSGAAPHVKVLVQRVCGTAGCYTSSIVNALYAAADYLDASGNHLVAVNMSLGGNSESTSEKNAIKYATDRGVLVIASAGNSGSGKVACPACDANAISVASTTWQDALAAYSQYGSGLDISAPGGYCYSNTTEDGCIFSSVVSGYTGGRTYSGPLAGGTYAYMMGTSMAAPQVTGTAAIVASKAGLRGSALRSRLLSTTDDLGTAGYDTKFGYGRVNSYRAVTNTSLPAGQ</sequence>
<evidence type="ECO:0000256" key="1">
    <source>
        <dbReference type="ARBA" id="ARBA00011073"/>
    </source>
</evidence>
<reference evidence="9 10" key="1">
    <citation type="journal article" date="2014" name="Genome Announc.">
        <title>Genome Sequence and Methylome of Soil Bacterium Gemmatirosa kalamazoonensis KBS708T, a Member of the Rarely Cultivated Gemmatimonadetes Phylum.</title>
        <authorList>
            <person name="Debruyn J.M."/>
            <person name="Radosevich M."/>
            <person name="Wommack K.E."/>
            <person name="Polson S.W."/>
            <person name="Hauser L.J."/>
            <person name="Fawaz M.N."/>
            <person name="Korlach J."/>
            <person name="Tsai Y.C."/>
        </authorList>
    </citation>
    <scope>NUCLEOTIDE SEQUENCE [LARGE SCALE GENOMIC DNA]</scope>
    <source>
        <strain evidence="9 10">KBS708</strain>
    </source>
</reference>
<dbReference type="STRING" id="861299.J421_0509"/>
<dbReference type="PROSITE" id="PS51892">
    <property type="entry name" value="SUBTILASE"/>
    <property type="match status" value="1"/>
</dbReference>
<comment type="similarity">
    <text evidence="1 5">Belongs to the peptidase S8 family.</text>
</comment>
<feature type="signal peptide" evidence="6">
    <location>
        <begin position="1"/>
        <end position="22"/>
    </location>
</feature>
<dbReference type="PANTHER" id="PTHR43806:SF11">
    <property type="entry name" value="CEREVISIN-RELATED"/>
    <property type="match status" value="1"/>
</dbReference>
<dbReference type="PRINTS" id="PR00723">
    <property type="entry name" value="SUBTILISIN"/>
</dbReference>
<evidence type="ECO:0000256" key="4">
    <source>
        <dbReference type="ARBA" id="ARBA00022825"/>
    </source>
</evidence>
<feature type="domain" description="Fervidolysin-like N-terminal prodomain" evidence="8">
    <location>
        <begin position="43"/>
        <end position="117"/>
    </location>
</feature>
<dbReference type="InterPro" id="IPR023828">
    <property type="entry name" value="Peptidase_S8_Ser-AS"/>
</dbReference>
<keyword evidence="4 5" id="KW-0720">Serine protease</keyword>
<feature type="active site" description="Charge relay system" evidence="5">
    <location>
        <position position="230"/>
    </location>
</feature>
<dbReference type="eggNOG" id="COG1404">
    <property type="taxonomic scope" value="Bacteria"/>
</dbReference>
<dbReference type="Pfam" id="PF22148">
    <property type="entry name" value="Fervidolysin_NPro-like"/>
    <property type="match status" value="1"/>
</dbReference>
<dbReference type="OrthoDB" id="9798386at2"/>
<protein>
    <submittedName>
        <fullName evidence="9">Peptidase S8 and S53 subtilisin kexin sedolisin</fullName>
    </submittedName>
</protein>
<name>W0RB71_9BACT</name>
<dbReference type="HOGENOM" id="CLU_011263_15_6_0"/>
<dbReference type="InterPro" id="IPR054399">
    <property type="entry name" value="Fervidolysin-like_N_prodom"/>
</dbReference>
<keyword evidence="2 5" id="KW-0645">Protease</keyword>
<feature type="chain" id="PRO_5004793837" evidence="6">
    <location>
        <begin position="23"/>
        <end position="477"/>
    </location>
</feature>
<dbReference type="PROSITE" id="PS00138">
    <property type="entry name" value="SUBTILASE_SER"/>
    <property type="match status" value="1"/>
</dbReference>
<dbReference type="MEROPS" id="S08.060"/>
<feature type="active site" description="Charge relay system" evidence="5">
    <location>
        <position position="184"/>
    </location>
</feature>
<organism evidence="9 10">
    <name type="scientific">Gemmatirosa kalamazoonensis</name>
    <dbReference type="NCBI Taxonomy" id="861299"/>
    <lineage>
        <taxon>Bacteria</taxon>
        <taxon>Pseudomonadati</taxon>
        <taxon>Gemmatimonadota</taxon>
        <taxon>Gemmatimonadia</taxon>
        <taxon>Gemmatimonadales</taxon>
        <taxon>Gemmatimonadaceae</taxon>
        <taxon>Gemmatirosa</taxon>
    </lineage>
</organism>
<evidence type="ECO:0000259" key="8">
    <source>
        <dbReference type="Pfam" id="PF22148"/>
    </source>
</evidence>
<keyword evidence="6" id="KW-0732">Signal</keyword>
<accession>W0RB71</accession>
<dbReference type="Proteomes" id="UP000019151">
    <property type="component" value="Chromosome"/>
</dbReference>
<dbReference type="InterPro" id="IPR036852">
    <property type="entry name" value="Peptidase_S8/S53_dom_sf"/>
</dbReference>
<evidence type="ECO:0000256" key="5">
    <source>
        <dbReference type="PROSITE-ProRule" id="PRU01240"/>
    </source>
</evidence>
<feature type="active site" description="Charge relay system" evidence="5">
    <location>
        <position position="413"/>
    </location>
</feature>
<dbReference type="EMBL" id="CP007128">
    <property type="protein sequence ID" value="AHG88046.1"/>
    <property type="molecule type" value="Genomic_DNA"/>
</dbReference>
<evidence type="ECO:0000256" key="6">
    <source>
        <dbReference type="SAM" id="SignalP"/>
    </source>
</evidence>